<dbReference type="GO" id="GO:0004519">
    <property type="term" value="F:endonuclease activity"/>
    <property type="evidence" value="ECO:0007669"/>
    <property type="project" value="UniProtKB-KW"/>
</dbReference>
<accession>A0ABU9XL01</accession>
<evidence type="ECO:0000313" key="3">
    <source>
        <dbReference type="EMBL" id="MEN2768981.1"/>
    </source>
</evidence>
<keyword evidence="3" id="KW-0378">Hydrolase</keyword>
<protein>
    <submittedName>
        <fullName evidence="3">HNH endonuclease</fullName>
    </submittedName>
</protein>
<keyword evidence="2" id="KW-0472">Membrane</keyword>
<comment type="caution">
    <text evidence="3">The sequence shown here is derived from an EMBL/GenBank/DDBJ whole genome shotgun (WGS) entry which is preliminary data.</text>
</comment>
<dbReference type="RefSeq" id="WP_345826480.1">
    <property type="nucleotide sequence ID" value="NZ_JBDIML010000009.1"/>
</dbReference>
<reference evidence="3 4" key="1">
    <citation type="submission" date="2024-05" db="EMBL/GenBank/DDBJ databases">
        <authorList>
            <person name="Haq I."/>
            <person name="Ullah Z."/>
            <person name="Ahmad R."/>
            <person name="Li M."/>
            <person name="Tong Y."/>
        </authorList>
    </citation>
    <scope>NUCLEOTIDE SEQUENCE [LARGE SCALE GENOMIC DNA]</scope>
    <source>
        <strain evidence="3 4">16A2E</strain>
    </source>
</reference>
<sequence>MDVKYIPADWDKMRSSLGDLIGLDRYGKEMIDDLKDITENLEDAQSDIEKYDSDGVISFSHKDRENTYQSLFEDFKVLHKFTGKVGDIVERVIEEPFYEDIDSFVEAMRDATISNYTTENRIGATEEQIVYYGYGPAAQQTRKVPKAEVSLDDLLSGDNYYAEELKIQYDMWKAENPDQDFSQEEFRMAAVNMRAFEYESIKDQQYSKEFWVNIAALVVIVATTIICPPAGLSLGVAYSGLELSSAISGKDWISGRELDTGERWFRGLLAPLDIVPGVSGLKRFSSGVRFANQAVDVGQAGLKSGLKTSIQQELKHVGDMVITAGKQTETRLRNAGGAIKDATRVVKDKLARDAVEVGRAVDSVITSAKNITSPRNVMAIDEIGSVHIPAENTHFFANKISDMMGVSDDAASVGVKGTGNRVHHTEIDEVIKNDYDINGNLINRSVVPKGYDSVDDFLKVVDDTTIKEFGYDSVEEFKMVVGHVEDYLNASPKNNILNKRLAGGKHVKGVEYDVIGFPIFKGDDVKFSLKLEKDYYIMKDTDQFLKCTEKLRESINKGEVPKELFTKKQLAQIEDGLPRIDGLVWHHHQVPGKMQLVLKKVHSVNHLGGNSLWGGGIR</sequence>
<evidence type="ECO:0000256" key="2">
    <source>
        <dbReference type="SAM" id="Phobius"/>
    </source>
</evidence>
<keyword evidence="3" id="KW-0540">Nuclease</keyword>
<feature type="transmembrane region" description="Helical" evidence="2">
    <location>
        <begin position="210"/>
        <end position="238"/>
    </location>
</feature>
<organism evidence="3 4">
    <name type="scientific">Ornithinibacillus xuwenensis</name>
    <dbReference type="NCBI Taxonomy" id="3144668"/>
    <lineage>
        <taxon>Bacteria</taxon>
        <taxon>Bacillati</taxon>
        <taxon>Bacillota</taxon>
        <taxon>Bacilli</taxon>
        <taxon>Bacillales</taxon>
        <taxon>Bacillaceae</taxon>
        <taxon>Ornithinibacillus</taxon>
    </lineage>
</organism>
<feature type="coiled-coil region" evidence="1">
    <location>
        <begin position="27"/>
        <end position="54"/>
    </location>
</feature>
<dbReference type="EMBL" id="JBDIML010000009">
    <property type="protein sequence ID" value="MEN2768981.1"/>
    <property type="molecule type" value="Genomic_DNA"/>
</dbReference>
<name>A0ABU9XL01_9BACI</name>
<dbReference type="Proteomes" id="UP001444625">
    <property type="component" value="Unassembled WGS sequence"/>
</dbReference>
<evidence type="ECO:0000313" key="4">
    <source>
        <dbReference type="Proteomes" id="UP001444625"/>
    </source>
</evidence>
<keyword evidence="4" id="KW-1185">Reference proteome</keyword>
<gene>
    <name evidence="3" type="ORF">ABC228_17550</name>
</gene>
<keyword evidence="2" id="KW-0812">Transmembrane</keyword>
<keyword evidence="3" id="KW-0255">Endonuclease</keyword>
<keyword evidence="2" id="KW-1133">Transmembrane helix</keyword>
<keyword evidence="1" id="KW-0175">Coiled coil</keyword>
<dbReference type="Pfam" id="PF12639">
    <property type="entry name" value="Colicin-DNase"/>
    <property type="match status" value="1"/>
</dbReference>
<proteinExistence type="predicted"/>
<evidence type="ECO:0000256" key="1">
    <source>
        <dbReference type="SAM" id="Coils"/>
    </source>
</evidence>